<dbReference type="GO" id="GO:0005783">
    <property type="term" value="C:endoplasmic reticulum"/>
    <property type="evidence" value="ECO:0007669"/>
    <property type="project" value="UniProtKB-SubCell"/>
</dbReference>
<comment type="subcellular location">
    <subcellularLocation>
        <location evidence="6">Endoplasmic reticulum</location>
    </subcellularLocation>
    <subcellularLocation>
        <location evidence="6">Golgi apparatus</location>
        <location evidence="6">cis-Golgi network</location>
    </subcellularLocation>
</comment>
<dbReference type="SUPFAM" id="SSF64356">
    <property type="entry name" value="SNARE-like"/>
    <property type="match status" value="1"/>
</dbReference>
<dbReference type="InterPro" id="IPR011012">
    <property type="entry name" value="Longin-like_dom_sf"/>
</dbReference>
<dbReference type="AlphaFoldDB" id="A0A7S1ADD8"/>
<reference evidence="7" key="1">
    <citation type="submission" date="2021-01" db="EMBL/GenBank/DDBJ databases">
        <authorList>
            <person name="Corre E."/>
            <person name="Pelletier E."/>
            <person name="Niang G."/>
            <person name="Scheremetjew M."/>
            <person name="Finn R."/>
            <person name="Kale V."/>
            <person name="Holt S."/>
            <person name="Cochrane G."/>
            <person name="Meng A."/>
            <person name="Brown T."/>
            <person name="Cohen L."/>
        </authorList>
    </citation>
    <scope>NUCLEOTIDE SEQUENCE</scope>
</reference>
<protein>
    <recommendedName>
        <fullName evidence="6">Trafficking protein particle complex subunit</fullName>
    </recommendedName>
</protein>
<evidence type="ECO:0000256" key="3">
    <source>
        <dbReference type="ARBA" id="ARBA00022892"/>
    </source>
</evidence>
<evidence type="ECO:0000256" key="4">
    <source>
        <dbReference type="ARBA" id="ARBA00023034"/>
    </source>
</evidence>
<accession>A0A7S1ADD8</accession>
<comment type="similarity">
    <text evidence="5">Belongs to the TRAPP small subunits family. BET5 subfamily.</text>
</comment>
<evidence type="ECO:0000256" key="1">
    <source>
        <dbReference type="ARBA" id="ARBA00022448"/>
    </source>
</evidence>
<dbReference type="Pfam" id="PF04099">
    <property type="entry name" value="Sybindin"/>
    <property type="match status" value="1"/>
</dbReference>
<keyword evidence="4 6" id="KW-0333">Golgi apparatus</keyword>
<dbReference type="PANTHER" id="PTHR23249">
    <property type="entry name" value="TRAFFICKING PROTEIN PARTICLE COMPLEX SUBUNIT"/>
    <property type="match status" value="1"/>
</dbReference>
<name>A0A7S1ADD8_NOCSC</name>
<evidence type="ECO:0000256" key="6">
    <source>
        <dbReference type="RuleBase" id="RU366065"/>
    </source>
</evidence>
<dbReference type="GO" id="GO:0006888">
    <property type="term" value="P:endoplasmic reticulum to Golgi vesicle-mediated transport"/>
    <property type="evidence" value="ECO:0007669"/>
    <property type="project" value="UniProtKB-UniRule"/>
</dbReference>
<dbReference type="InterPro" id="IPR007233">
    <property type="entry name" value="TRAPPC"/>
</dbReference>
<dbReference type="PANTHER" id="PTHR23249:SF16">
    <property type="entry name" value="TRAFFICKING PROTEIN PARTICLE COMPLEX SUBUNIT 1"/>
    <property type="match status" value="1"/>
</dbReference>
<dbReference type="GO" id="GO:0030008">
    <property type="term" value="C:TRAPP complex"/>
    <property type="evidence" value="ECO:0007669"/>
    <property type="project" value="UniProtKB-UniRule"/>
</dbReference>
<keyword evidence="2 6" id="KW-0256">Endoplasmic reticulum</keyword>
<dbReference type="EMBL" id="HBFQ01034039">
    <property type="protein sequence ID" value="CAD8849638.1"/>
    <property type="molecule type" value="Transcribed_RNA"/>
</dbReference>
<gene>
    <name evidence="7" type="ORF">NSCI0253_LOCUS23988</name>
</gene>
<organism evidence="7">
    <name type="scientific">Noctiluca scintillans</name>
    <name type="common">Sea sparkle</name>
    <name type="synonym">Red tide dinoflagellate</name>
    <dbReference type="NCBI Taxonomy" id="2966"/>
    <lineage>
        <taxon>Eukaryota</taxon>
        <taxon>Sar</taxon>
        <taxon>Alveolata</taxon>
        <taxon>Dinophyceae</taxon>
        <taxon>Noctilucales</taxon>
        <taxon>Noctilucaceae</taxon>
        <taxon>Noctiluca</taxon>
    </lineage>
</organism>
<evidence type="ECO:0000256" key="2">
    <source>
        <dbReference type="ARBA" id="ARBA00022824"/>
    </source>
</evidence>
<keyword evidence="1 6" id="KW-0813">Transport</keyword>
<dbReference type="SMART" id="SM01399">
    <property type="entry name" value="Sybindin"/>
    <property type="match status" value="1"/>
</dbReference>
<keyword evidence="3 6" id="KW-0931">ER-Golgi transport</keyword>
<dbReference type="GO" id="GO:0005794">
    <property type="term" value="C:Golgi apparatus"/>
    <property type="evidence" value="ECO:0007669"/>
    <property type="project" value="UniProtKB-SubCell"/>
</dbReference>
<sequence length="144" mass="16810">MFFNLFIFSRGMKCIFRENYNKTKVSTVEEQEEETRLLVGLLITCRSFATQMGPRSSTFSSYSTPQYKLHHFETASGLRFVLTTDPQVPDQHDFLQHVYADYFVEYVVKNAMYQPARDVSNCMKFLDELKGALSRHEHFAKRAA</sequence>
<proteinExistence type="inferred from homology"/>
<dbReference type="Gene3D" id="3.30.450.70">
    <property type="match status" value="1"/>
</dbReference>
<evidence type="ECO:0000256" key="5">
    <source>
        <dbReference type="ARBA" id="ARBA00038167"/>
    </source>
</evidence>
<evidence type="ECO:0000313" key="7">
    <source>
        <dbReference type="EMBL" id="CAD8849638.1"/>
    </source>
</evidence>
<comment type="subunit">
    <text evidence="6">Part of the multisubunit transport protein particle (TRAPP) complex.</text>
</comment>